<evidence type="ECO:0000256" key="1">
    <source>
        <dbReference type="SAM" id="Phobius"/>
    </source>
</evidence>
<evidence type="ECO:0000313" key="3">
    <source>
        <dbReference type="EMBL" id="KKU10646.1"/>
    </source>
</evidence>
<dbReference type="PATRIC" id="fig|1618581.3.peg.119"/>
<feature type="transmembrane region" description="Helical" evidence="1">
    <location>
        <begin position="176"/>
        <end position="194"/>
    </location>
</feature>
<protein>
    <submittedName>
        <fullName evidence="3">Uncharacterized protein</fullName>
    </submittedName>
</protein>
<evidence type="ECO:0000256" key="2">
    <source>
        <dbReference type="SAM" id="SignalP"/>
    </source>
</evidence>
<name>A0A0G1MQN7_9BACT</name>
<feature type="chain" id="PRO_5002538640" evidence="2">
    <location>
        <begin position="19"/>
        <end position="196"/>
    </location>
</feature>
<keyword evidence="1" id="KW-0472">Membrane</keyword>
<reference evidence="3 4" key="1">
    <citation type="journal article" date="2015" name="Nature">
        <title>rRNA introns, odd ribosomes, and small enigmatic genomes across a large radiation of phyla.</title>
        <authorList>
            <person name="Brown C.T."/>
            <person name="Hug L.A."/>
            <person name="Thomas B.C."/>
            <person name="Sharon I."/>
            <person name="Castelle C.J."/>
            <person name="Singh A."/>
            <person name="Wilkins M.J."/>
            <person name="Williams K.H."/>
            <person name="Banfield J.F."/>
        </authorList>
    </citation>
    <scope>NUCLEOTIDE SEQUENCE [LARGE SCALE GENOMIC DNA]</scope>
</reference>
<comment type="caution">
    <text evidence="3">The sequence shown here is derived from an EMBL/GenBank/DDBJ whole genome shotgun (WGS) entry which is preliminary data.</text>
</comment>
<sequence>MRLLFLFFLLLASGVASAFSVGFDPAGQIFYDQSTIFSARYSCETLLDSPYLKPGDLFEYFVSACVGSSCKVVSSSVELYRSGCDENVSFDFFVPPSSLADGFSLVFVAHRLDDPVAGGFPIHFVKRFEVVKPILLAESTGAQPIALQPVGLFDIFFISGLLLVALSLVLLKWGHWWGFIVFALGIAIIAYRLVAV</sequence>
<organism evidence="3 4">
    <name type="scientific">Candidatus Woesebacteria bacterium GW2011_GWB1_45_5</name>
    <dbReference type="NCBI Taxonomy" id="1618581"/>
    <lineage>
        <taxon>Bacteria</taxon>
        <taxon>Candidatus Woeseibacteriota</taxon>
    </lineage>
</organism>
<keyword evidence="2" id="KW-0732">Signal</keyword>
<accession>A0A0G1MQN7</accession>
<evidence type="ECO:0000313" key="4">
    <source>
        <dbReference type="Proteomes" id="UP000034329"/>
    </source>
</evidence>
<feature type="transmembrane region" description="Helical" evidence="1">
    <location>
        <begin position="150"/>
        <end position="171"/>
    </location>
</feature>
<keyword evidence="1" id="KW-1133">Transmembrane helix</keyword>
<feature type="signal peptide" evidence="2">
    <location>
        <begin position="1"/>
        <end position="18"/>
    </location>
</feature>
<gene>
    <name evidence="3" type="ORF">UX13_C0006G0007</name>
</gene>
<dbReference type="Proteomes" id="UP000034329">
    <property type="component" value="Unassembled WGS sequence"/>
</dbReference>
<dbReference type="AlphaFoldDB" id="A0A0G1MQN7"/>
<dbReference type="EMBL" id="LCLA01000006">
    <property type="protein sequence ID" value="KKU10646.1"/>
    <property type="molecule type" value="Genomic_DNA"/>
</dbReference>
<proteinExistence type="predicted"/>
<keyword evidence="1" id="KW-0812">Transmembrane</keyword>